<feature type="compositionally biased region" description="Low complexity" evidence="2">
    <location>
        <begin position="287"/>
        <end position="300"/>
    </location>
</feature>
<dbReference type="SUPFAM" id="SSF141371">
    <property type="entry name" value="PilZ domain-like"/>
    <property type="match status" value="1"/>
</dbReference>
<feature type="compositionally biased region" description="Low complexity" evidence="2">
    <location>
        <begin position="84"/>
        <end position="97"/>
    </location>
</feature>
<dbReference type="Proteomes" id="UP000427906">
    <property type="component" value="Chromosome"/>
</dbReference>
<sequence length="460" mass="49420">MLFFNGKEDMGLEASLKLLDLPPDATIDDANRAYADLHRMIDQFHQDAGTGKGGDRQEDMELLTCAYEKAVGFLSDQDPRHAPESAAATARPAAAGGHESTDLHFTINFNTDPAEDAAGEVAPVLPEPNTRTVEAAVSITARRLHQAESALPAARQAVTSAAAAVTSASRQHESARQASMDAVIAAKSAKSRALLLDIEVKRAMAEAIAVAEKARDRVIAARQAAREASVEADKAREQARRIRKSEETAAAEAVCAEDRLEKEKSRLKALTHTLIEARERMRMFQEPTADPAARTTAAQPPSSPPPPADRLSPSHAVDGDEAARQQIMSDLLDIEASLTARRKASLPAADDGVQGTRDDGPANERRRHGRLVYPVDRRPRCTIDGRSIPVLDLSAAGMRLASDHGMAHSRIVRGTIALAGRRALPIAGKVVRADDAGLGLRLVTRIGNHILDQERLRLSA</sequence>
<evidence type="ECO:0000256" key="2">
    <source>
        <dbReference type="SAM" id="MobiDB-lite"/>
    </source>
</evidence>
<dbReference type="RefSeq" id="WP_155315932.1">
    <property type="nucleotide sequence ID" value="NZ_AP021874.1"/>
</dbReference>
<keyword evidence="1" id="KW-0175">Coiled coil</keyword>
<evidence type="ECO:0000256" key="1">
    <source>
        <dbReference type="SAM" id="Coils"/>
    </source>
</evidence>
<evidence type="ECO:0000259" key="3">
    <source>
        <dbReference type="Pfam" id="PF07238"/>
    </source>
</evidence>
<accession>A0A5K7YLK6</accession>
<feature type="domain" description="PilZ" evidence="3">
    <location>
        <begin position="364"/>
        <end position="446"/>
    </location>
</feature>
<name>A0A5K7YLK6_9BACT</name>
<protein>
    <recommendedName>
        <fullName evidence="3">PilZ domain-containing protein</fullName>
    </recommendedName>
</protein>
<dbReference type="Pfam" id="PF07238">
    <property type="entry name" value="PilZ"/>
    <property type="match status" value="1"/>
</dbReference>
<feature type="region of interest" description="Disordered" evidence="2">
    <location>
        <begin position="343"/>
        <end position="366"/>
    </location>
</feature>
<proteinExistence type="predicted"/>
<reference evidence="4 5" key="1">
    <citation type="submission" date="2019-11" db="EMBL/GenBank/DDBJ databases">
        <title>Comparative genomics of hydrocarbon-degrading Desulfosarcina strains.</title>
        <authorList>
            <person name="Watanabe M."/>
            <person name="Kojima H."/>
            <person name="Fukui M."/>
        </authorList>
    </citation>
    <scope>NUCLEOTIDE SEQUENCE [LARGE SCALE GENOMIC DNA]</scope>
    <source>
        <strain evidence="4 5">PL12</strain>
    </source>
</reference>
<dbReference type="KEGG" id="dalk:DSCA_16310"/>
<feature type="coiled-coil region" evidence="1">
    <location>
        <begin position="211"/>
        <end position="280"/>
    </location>
</feature>
<gene>
    <name evidence="4" type="ORF">DSCA_16310</name>
</gene>
<dbReference type="GO" id="GO:0035438">
    <property type="term" value="F:cyclic-di-GMP binding"/>
    <property type="evidence" value="ECO:0007669"/>
    <property type="project" value="InterPro"/>
</dbReference>
<evidence type="ECO:0000313" key="4">
    <source>
        <dbReference type="EMBL" id="BBO67701.1"/>
    </source>
</evidence>
<dbReference type="OrthoDB" id="5418138at2"/>
<dbReference type="AlphaFoldDB" id="A0A5K7YLK6"/>
<dbReference type="EMBL" id="AP021874">
    <property type="protein sequence ID" value="BBO67701.1"/>
    <property type="molecule type" value="Genomic_DNA"/>
</dbReference>
<keyword evidence="5" id="KW-1185">Reference proteome</keyword>
<feature type="region of interest" description="Disordered" evidence="2">
    <location>
        <begin position="287"/>
        <end position="315"/>
    </location>
</feature>
<evidence type="ECO:0000313" key="5">
    <source>
        <dbReference type="Proteomes" id="UP000427906"/>
    </source>
</evidence>
<organism evidence="4 5">
    <name type="scientific">Desulfosarcina alkanivorans</name>
    <dbReference type="NCBI Taxonomy" id="571177"/>
    <lineage>
        <taxon>Bacteria</taxon>
        <taxon>Pseudomonadati</taxon>
        <taxon>Thermodesulfobacteriota</taxon>
        <taxon>Desulfobacteria</taxon>
        <taxon>Desulfobacterales</taxon>
        <taxon>Desulfosarcinaceae</taxon>
        <taxon>Desulfosarcina</taxon>
    </lineage>
</organism>
<feature type="region of interest" description="Disordered" evidence="2">
    <location>
        <begin position="76"/>
        <end position="97"/>
    </location>
</feature>
<dbReference type="InterPro" id="IPR009875">
    <property type="entry name" value="PilZ_domain"/>
</dbReference>